<dbReference type="RefSeq" id="WP_055067174.1">
    <property type="nucleotide sequence ID" value="NZ_CP173697.1"/>
</dbReference>
<name>A0A0M6WFD9_9FIRM</name>
<sequence length="177" mass="21496">MGYERLEKSLTDTIKEEQAKLGFRKEAIRLYYPLSSLNHFFDVQEREEQMLHRLQHLPETWQEKLGDVGVTAKKERFCFYIPEQGSVYVHEHEKPDEFIRELVELVGRHGCTMQEIRELFCKHSSHVECQKIENGEFDWMFRFAEDEEDPYYYCFKDEGIHIIYHRFLPEDYREFGV</sequence>
<dbReference type="Proteomes" id="UP000049979">
    <property type="component" value="Unassembled WGS sequence"/>
</dbReference>
<reference evidence="2" key="1">
    <citation type="submission" date="2015-05" db="EMBL/GenBank/DDBJ databases">
        <authorList>
            <consortium name="Pathogen Informatics"/>
        </authorList>
    </citation>
    <scope>NUCLEOTIDE SEQUENCE [LARGE SCALE GENOMIC DNA]</scope>
    <source>
        <strain evidence="2">M72</strain>
    </source>
</reference>
<dbReference type="Pfam" id="PF12993">
    <property type="entry name" value="DUF3877"/>
    <property type="match status" value="1"/>
</dbReference>
<keyword evidence="2" id="KW-1185">Reference proteome</keyword>
<dbReference type="OrthoDB" id="1820637at2"/>
<dbReference type="InterPro" id="IPR024539">
    <property type="entry name" value="DUF3877"/>
</dbReference>
<accession>A0A0M6WFD9</accession>
<gene>
    <name evidence="1" type="ORF">M72_21321</name>
</gene>
<proteinExistence type="predicted"/>
<protein>
    <submittedName>
        <fullName evidence="1">Uncharacterized protein</fullName>
    </submittedName>
</protein>
<organism evidence="1 2">
    <name type="scientific">Roseburia faecis</name>
    <dbReference type="NCBI Taxonomy" id="301302"/>
    <lineage>
        <taxon>Bacteria</taxon>
        <taxon>Bacillati</taxon>
        <taxon>Bacillota</taxon>
        <taxon>Clostridia</taxon>
        <taxon>Lachnospirales</taxon>
        <taxon>Lachnospiraceae</taxon>
        <taxon>Roseburia</taxon>
    </lineage>
</organism>
<evidence type="ECO:0000313" key="2">
    <source>
        <dbReference type="Proteomes" id="UP000049979"/>
    </source>
</evidence>
<dbReference type="AlphaFoldDB" id="A0A0M6WFD9"/>
<dbReference type="STRING" id="301302.ERS852420_00352"/>
<dbReference type="EMBL" id="CVRR01000006">
    <property type="protein sequence ID" value="CRL34463.1"/>
    <property type="molecule type" value="Genomic_DNA"/>
</dbReference>
<dbReference type="GeneID" id="99746581"/>
<evidence type="ECO:0000313" key="1">
    <source>
        <dbReference type="EMBL" id="CRL34463.1"/>
    </source>
</evidence>